<dbReference type="EMBL" id="BMVX01000035">
    <property type="protein sequence ID" value="GGZ93824.1"/>
    <property type="molecule type" value="Genomic_DNA"/>
</dbReference>
<protein>
    <submittedName>
        <fullName evidence="3">Uncharacterized protein</fullName>
    </submittedName>
</protein>
<gene>
    <name evidence="3" type="ORF">CP968_27940</name>
    <name evidence="2" type="ORF">GCM10010371_62130</name>
</gene>
<feature type="signal peptide" evidence="1">
    <location>
        <begin position="1"/>
        <end position="20"/>
    </location>
</feature>
<evidence type="ECO:0000256" key="1">
    <source>
        <dbReference type="SAM" id="SignalP"/>
    </source>
</evidence>
<accession>A0A5P2UQN4</accession>
<organism evidence="3 4">
    <name type="scientific">Streptomyces subrutilus</name>
    <dbReference type="NCBI Taxonomy" id="36818"/>
    <lineage>
        <taxon>Bacteria</taxon>
        <taxon>Bacillati</taxon>
        <taxon>Actinomycetota</taxon>
        <taxon>Actinomycetes</taxon>
        <taxon>Kitasatosporales</taxon>
        <taxon>Streptomycetaceae</taxon>
        <taxon>Streptomyces</taxon>
    </lineage>
</organism>
<dbReference type="RefSeq" id="WP_150520604.1">
    <property type="nucleotide sequence ID" value="NZ_BMVX01000035.1"/>
</dbReference>
<dbReference type="EMBL" id="CP023701">
    <property type="protein sequence ID" value="QEU81602.1"/>
    <property type="molecule type" value="Genomic_DNA"/>
</dbReference>
<dbReference type="Proteomes" id="UP000634660">
    <property type="component" value="Unassembled WGS sequence"/>
</dbReference>
<reference evidence="2" key="3">
    <citation type="submission" date="2020-09" db="EMBL/GenBank/DDBJ databases">
        <authorList>
            <person name="Sun Q."/>
            <person name="Ohkuma M."/>
        </authorList>
    </citation>
    <scope>NUCLEOTIDE SEQUENCE</scope>
    <source>
        <strain evidence="2">JCM 4834</strain>
    </source>
</reference>
<sequence length="343" mass="36815">MALLAGLLLLLGFPSSAAVAAEGSWINEGGDARSPDALSAQWFQGDLYEVVRGEDNQIWWRYRNGAWQVMPGGARTNQRPEVISLLNVGTGGLQNSRLIVFHVGTNGVVYYSILRGAAGNLWSDWENVPGQFRTNTGITASTGVNNAVLYTVRDQQVYVQSMELWNGAPSFPLGEWGTQHDPRVHGMVASVSTYTSSISTNIMSFEVARGLNNHVYIARTRTDRNSVQNASFAELPGGGECESVAVGRGGPASPTTTTNDPAYQAQQNLAIGCVSPNDHELWVNRSTDGGQNFTGWSRTTTGAAASATPEIHGAPGGEVFAVLSWGGNNSPFKQHMVVMKRII</sequence>
<dbReference type="KEGG" id="ssub:CP968_27940"/>
<dbReference type="Proteomes" id="UP000326831">
    <property type="component" value="Chromosome"/>
</dbReference>
<dbReference type="OrthoDB" id="4018248at2"/>
<reference evidence="3 4" key="2">
    <citation type="submission" date="2017-09" db="EMBL/GenBank/DDBJ databases">
        <authorList>
            <person name="Lee N."/>
            <person name="Cho B.-K."/>
        </authorList>
    </citation>
    <scope>NUCLEOTIDE SEQUENCE [LARGE SCALE GENOMIC DNA]</scope>
    <source>
        <strain evidence="3 4">ATCC 27467</strain>
    </source>
</reference>
<keyword evidence="4" id="KW-1185">Reference proteome</keyword>
<proteinExistence type="predicted"/>
<dbReference type="AlphaFoldDB" id="A0A5P2UQN4"/>
<reference evidence="2" key="1">
    <citation type="journal article" date="2014" name="Int. J. Syst. Evol. Microbiol.">
        <title>Complete genome sequence of Corynebacterium casei LMG S-19264T (=DSM 44701T), isolated from a smear-ripened cheese.</title>
        <authorList>
            <consortium name="US DOE Joint Genome Institute (JGI-PGF)"/>
            <person name="Walter F."/>
            <person name="Albersmeier A."/>
            <person name="Kalinowski J."/>
            <person name="Ruckert C."/>
        </authorList>
    </citation>
    <scope>NUCLEOTIDE SEQUENCE</scope>
    <source>
        <strain evidence="2">JCM 4834</strain>
    </source>
</reference>
<keyword evidence="1" id="KW-0732">Signal</keyword>
<evidence type="ECO:0000313" key="4">
    <source>
        <dbReference type="Proteomes" id="UP000326831"/>
    </source>
</evidence>
<name>A0A5P2UQN4_9ACTN</name>
<dbReference type="SUPFAM" id="SSF89372">
    <property type="entry name" value="Fucose-specific lectin"/>
    <property type="match status" value="1"/>
</dbReference>
<dbReference type="InterPro" id="IPR036278">
    <property type="entry name" value="Sialidase_sf"/>
</dbReference>
<evidence type="ECO:0000313" key="3">
    <source>
        <dbReference type="EMBL" id="QEU81602.1"/>
    </source>
</evidence>
<evidence type="ECO:0000313" key="2">
    <source>
        <dbReference type="EMBL" id="GGZ93824.1"/>
    </source>
</evidence>
<dbReference type="SUPFAM" id="SSF50939">
    <property type="entry name" value="Sialidases"/>
    <property type="match status" value="1"/>
</dbReference>
<feature type="chain" id="PRO_5044622890" evidence="1">
    <location>
        <begin position="21"/>
        <end position="343"/>
    </location>
</feature>